<evidence type="ECO:0000313" key="2">
    <source>
        <dbReference type="EMBL" id="KAF1983151.1"/>
    </source>
</evidence>
<reference evidence="2" key="1">
    <citation type="journal article" date="2020" name="Stud. Mycol.">
        <title>101 Dothideomycetes genomes: a test case for predicting lifestyles and emergence of pathogens.</title>
        <authorList>
            <person name="Haridas S."/>
            <person name="Albert R."/>
            <person name="Binder M."/>
            <person name="Bloem J."/>
            <person name="Labutti K."/>
            <person name="Salamov A."/>
            <person name="Andreopoulos B."/>
            <person name="Baker S."/>
            <person name="Barry K."/>
            <person name="Bills G."/>
            <person name="Bluhm B."/>
            <person name="Cannon C."/>
            <person name="Castanera R."/>
            <person name="Culley D."/>
            <person name="Daum C."/>
            <person name="Ezra D."/>
            <person name="Gonzalez J."/>
            <person name="Henrissat B."/>
            <person name="Kuo A."/>
            <person name="Liang C."/>
            <person name="Lipzen A."/>
            <person name="Lutzoni F."/>
            <person name="Magnuson J."/>
            <person name="Mondo S."/>
            <person name="Nolan M."/>
            <person name="Ohm R."/>
            <person name="Pangilinan J."/>
            <person name="Park H.-J."/>
            <person name="Ramirez L."/>
            <person name="Alfaro M."/>
            <person name="Sun H."/>
            <person name="Tritt A."/>
            <person name="Yoshinaga Y."/>
            <person name="Zwiers L.-H."/>
            <person name="Turgeon B."/>
            <person name="Goodwin S."/>
            <person name="Spatafora J."/>
            <person name="Crous P."/>
            <person name="Grigoriev I."/>
        </authorList>
    </citation>
    <scope>NUCLEOTIDE SEQUENCE</scope>
    <source>
        <strain evidence="2">CBS 113979</strain>
    </source>
</reference>
<dbReference type="Proteomes" id="UP000800041">
    <property type="component" value="Unassembled WGS sequence"/>
</dbReference>
<dbReference type="EMBL" id="ML977177">
    <property type="protein sequence ID" value="KAF1983151.1"/>
    <property type="molecule type" value="Genomic_DNA"/>
</dbReference>
<name>A0A6G1GQE2_9PEZI</name>
<feature type="region of interest" description="Disordered" evidence="1">
    <location>
        <begin position="106"/>
        <end position="142"/>
    </location>
</feature>
<gene>
    <name evidence="2" type="ORF">K402DRAFT_178839</name>
</gene>
<feature type="compositionally biased region" description="Polar residues" evidence="1">
    <location>
        <begin position="131"/>
        <end position="142"/>
    </location>
</feature>
<proteinExistence type="predicted"/>
<dbReference type="AlphaFoldDB" id="A0A6G1GQE2"/>
<protein>
    <submittedName>
        <fullName evidence="2">Uncharacterized protein</fullName>
    </submittedName>
</protein>
<accession>A0A6G1GQE2</accession>
<evidence type="ECO:0000313" key="3">
    <source>
        <dbReference type="Proteomes" id="UP000800041"/>
    </source>
</evidence>
<organism evidence="2 3">
    <name type="scientific">Aulographum hederae CBS 113979</name>
    <dbReference type="NCBI Taxonomy" id="1176131"/>
    <lineage>
        <taxon>Eukaryota</taxon>
        <taxon>Fungi</taxon>
        <taxon>Dikarya</taxon>
        <taxon>Ascomycota</taxon>
        <taxon>Pezizomycotina</taxon>
        <taxon>Dothideomycetes</taxon>
        <taxon>Pleosporomycetidae</taxon>
        <taxon>Aulographales</taxon>
        <taxon>Aulographaceae</taxon>
    </lineage>
</organism>
<sequence length="142" mass="15636">MLSACQWCHFPLVAAHNLQLSSSLSFQPVPTLAQEKAESAVSFTTSRPAHMQATTGRLGYLDWIWSSSNCKRVLMHRRTRVAAIVVHPCAFLRTWLRASMHVKSEKGMTGLNNPASRSRPSRGSLTAPIFSATSRSPARSLS</sequence>
<feature type="compositionally biased region" description="Polar residues" evidence="1">
    <location>
        <begin position="110"/>
        <end position="124"/>
    </location>
</feature>
<evidence type="ECO:0000256" key="1">
    <source>
        <dbReference type="SAM" id="MobiDB-lite"/>
    </source>
</evidence>
<keyword evidence="3" id="KW-1185">Reference proteome</keyword>